<evidence type="ECO:0000313" key="2">
    <source>
        <dbReference type="EMBL" id="MDR6245445.1"/>
    </source>
</evidence>
<feature type="chain" id="PRO_5046471088" evidence="1">
    <location>
        <begin position="33"/>
        <end position="154"/>
    </location>
</feature>
<keyword evidence="1" id="KW-0732">Signal</keyword>
<dbReference type="EMBL" id="JAVDQH010000014">
    <property type="protein sequence ID" value="MDR6245445.1"/>
    <property type="molecule type" value="Genomic_DNA"/>
</dbReference>
<proteinExistence type="predicted"/>
<protein>
    <submittedName>
        <fullName evidence="2">Uncharacterized protein</fullName>
    </submittedName>
</protein>
<feature type="signal peptide" evidence="1">
    <location>
        <begin position="1"/>
        <end position="32"/>
    </location>
</feature>
<comment type="caution">
    <text evidence="2">The sequence shown here is derived from an EMBL/GenBank/DDBJ whole genome shotgun (WGS) entry which is preliminary data.</text>
</comment>
<evidence type="ECO:0000256" key="1">
    <source>
        <dbReference type="SAM" id="SignalP"/>
    </source>
</evidence>
<organism evidence="2 3">
    <name type="scientific">Paenibacillus hunanensis</name>
    <dbReference type="NCBI Taxonomy" id="539262"/>
    <lineage>
        <taxon>Bacteria</taxon>
        <taxon>Bacillati</taxon>
        <taxon>Bacillota</taxon>
        <taxon>Bacilli</taxon>
        <taxon>Bacillales</taxon>
        <taxon>Paenibacillaceae</taxon>
        <taxon>Paenibacillus</taxon>
    </lineage>
</organism>
<reference evidence="2 3" key="1">
    <citation type="submission" date="2023-07" db="EMBL/GenBank/DDBJ databases">
        <title>Genomic Encyclopedia of Type Strains, Phase IV (KMG-IV): sequencing the most valuable type-strain genomes for metagenomic binning, comparative biology and taxonomic classification.</title>
        <authorList>
            <person name="Goeker M."/>
        </authorList>
    </citation>
    <scope>NUCLEOTIDE SEQUENCE [LARGE SCALE GENOMIC DNA]</scope>
    <source>
        <strain evidence="2 3">DSM 22170</strain>
    </source>
</reference>
<gene>
    <name evidence="2" type="ORF">JOC58_003358</name>
</gene>
<accession>A0ABU1J1Q8</accession>
<keyword evidence="3" id="KW-1185">Reference proteome</keyword>
<dbReference type="Proteomes" id="UP001185028">
    <property type="component" value="Unassembled WGS sequence"/>
</dbReference>
<sequence>MKTLSLRTLKKVALFTSAAVLAFSFSIPSMSAASTESEQNIVAKAYPTLSSSNVGTSYTQLGGQYAIFTALNGPVSFSVDQNAASGTQTFTMTYQIRETKSGRIVATQSLSGKRGGSSPTGSLYFGSIGEGTYAVYAKVVGASKASATVQVYAN</sequence>
<name>A0ABU1J1Q8_9BACL</name>
<dbReference type="RefSeq" id="WP_188777585.1">
    <property type="nucleotide sequence ID" value="NZ_BMMB01000010.1"/>
</dbReference>
<evidence type="ECO:0000313" key="3">
    <source>
        <dbReference type="Proteomes" id="UP001185028"/>
    </source>
</evidence>